<reference evidence="2" key="2">
    <citation type="submission" date="2023-05" db="EMBL/GenBank/DDBJ databases">
        <authorList>
            <consortium name="Lawrence Berkeley National Laboratory"/>
            <person name="Steindorff A."/>
            <person name="Hensen N."/>
            <person name="Bonometti L."/>
            <person name="Westerberg I."/>
            <person name="Brannstrom I.O."/>
            <person name="Guillou S."/>
            <person name="Cros-Aarteil S."/>
            <person name="Calhoun S."/>
            <person name="Haridas S."/>
            <person name="Kuo A."/>
            <person name="Mondo S."/>
            <person name="Pangilinan J."/>
            <person name="Riley R."/>
            <person name="Labutti K."/>
            <person name="Andreopoulos B."/>
            <person name="Lipzen A."/>
            <person name="Chen C."/>
            <person name="Yanf M."/>
            <person name="Daum C."/>
            <person name="Ng V."/>
            <person name="Clum A."/>
            <person name="Ohm R."/>
            <person name="Martin F."/>
            <person name="Silar P."/>
            <person name="Natvig D."/>
            <person name="Lalanne C."/>
            <person name="Gautier V."/>
            <person name="Ament-Velasquez S.L."/>
            <person name="Kruys A."/>
            <person name="Hutchinson M.I."/>
            <person name="Powell A.J."/>
            <person name="Barry K."/>
            <person name="Miller A.N."/>
            <person name="Grigoriev I.V."/>
            <person name="Debuchy R."/>
            <person name="Gladieux P."/>
            <person name="Thoren M.H."/>
            <person name="Johannesson H."/>
        </authorList>
    </citation>
    <scope>NUCLEOTIDE SEQUENCE</scope>
    <source>
        <strain evidence="2">PSN243</strain>
    </source>
</reference>
<feature type="compositionally biased region" description="Low complexity" evidence="1">
    <location>
        <begin position="277"/>
        <end position="294"/>
    </location>
</feature>
<organism evidence="2 3">
    <name type="scientific">Podospora aff. communis PSN243</name>
    <dbReference type="NCBI Taxonomy" id="3040156"/>
    <lineage>
        <taxon>Eukaryota</taxon>
        <taxon>Fungi</taxon>
        <taxon>Dikarya</taxon>
        <taxon>Ascomycota</taxon>
        <taxon>Pezizomycotina</taxon>
        <taxon>Sordariomycetes</taxon>
        <taxon>Sordariomycetidae</taxon>
        <taxon>Sordariales</taxon>
        <taxon>Podosporaceae</taxon>
        <taxon>Podospora</taxon>
    </lineage>
</organism>
<dbReference type="EMBL" id="MU865964">
    <property type="protein sequence ID" value="KAK4445618.1"/>
    <property type="molecule type" value="Genomic_DNA"/>
</dbReference>
<gene>
    <name evidence="2" type="ORF">QBC34DRAFT_428973</name>
</gene>
<evidence type="ECO:0000256" key="1">
    <source>
        <dbReference type="SAM" id="MobiDB-lite"/>
    </source>
</evidence>
<protein>
    <submittedName>
        <fullName evidence="2">Uncharacterized protein</fullName>
    </submittedName>
</protein>
<feature type="region of interest" description="Disordered" evidence="1">
    <location>
        <begin position="1"/>
        <end position="51"/>
    </location>
</feature>
<feature type="region of interest" description="Disordered" evidence="1">
    <location>
        <begin position="268"/>
        <end position="294"/>
    </location>
</feature>
<name>A0AAV9GE39_9PEZI</name>
<proteinExistence type="predicted"/>
<dbReference type="AlphaFoldDB" id="A0AAV9GE39"/>
<accession>A0AAV9GE39</accession>
<evidence type="ECO:0000313" key="3">
    <source>
        <dbReference type="Proteomes" id="UP001321760"/>
    </source>
</evidence>
<dbReference type="Proteomes" id="UP001321760">
    <property type="component" value="Unassembled WGS sequence"/>
</dbReference>
<sequence>MPDHSGTSDPLGIYGGPTSDGAEISEGTNPDPSYISEVHHPVTSPPSASANMNHGRIGVDITAALISMNANNLSLLAAGSYIPSLDGVELPGDDDGSRPLFFHDGPDADPANMSPEGLTNSLLTMFDEHQTAIENNGSVTLTGEKYNRLLEIANRKAEIEGYNKAMRKPVTKWRVEAKALRERLGFVAPYNKVHSMDMVGMLTDEDIDKIFAMAFEAVDQDIRAELAAARPEPAAPASPAVAAAAPAAPSAAAAHLAAARSALVANAGNKRQRVEDPSAGPATPAASASAAACGTCGDKTGVTAEKVVLEKVRRALQGFCDSHKEMSGRVRKTDLQAVLSVVEERFAELAGRNKA</sequence>
<evidence type="ECO:0000313" key="2">
    <source>
        <dbReference type="EMBL" id="KAK4445618.1"/>
    </source>
</evidence>
<keyword evidence="3" id="KW-1185">Reference proteome</keyword>
<reference evidence="2" key="1">
    <citation type="journal article" date="2023" name="Mol. Phylogenet. Evol.">
        <title>Genome-scale phylogeny and comparative genomics of the fungal order Sordariales.</title>
        <authorList>
            <person name="Hensen N."/>
            <person name="Bonometti L."/>
            <person name="Westerberg I."/>
            <person name="Brannstrom I.O."/>
            <person name="Guillou S."/>
            <person name="Cros-Aarteil S."/>
            <person name="Calhoun S."/>
            <person name="Haridas S."/>
            <person name="Kuo A."/>
            <person name="Mondo S."/>
            <person name="Pangilinan J."/>
            <person name="Riley R."/>
            <person name="LaButti K."/>
            <person name="Andreopoulos B."/>
            <person name="Lipzen A."/>
            <person name="Chen C."/>
            <person name="Yan M."/>
            <person name="Daum C."/>
            <person name="Ng V."/>
            <person name="Clum A."/>
            <person name="Steindorff A."/>
            <person name="Ohm R.A."/>
            <person name="Martin F."/>
            <person name="Silar P."/>
            <person name="Natvig D.O."/>
            <person name="Lalanne C."/>
            <person name="Gautier V."/>
            <person name="Ament-Velasquez S.L."/>
            <person name="Kruys A."/>
            <person name="Hutchinson M.I."/>
            <person name="Powell A.J."/>
            <person name="Barry K."/>
            <person name="Miller A.N."/>
            <person name="Grigoriev I.V."/>
            <person name="Debuchy R."/>
            <person name="Gladieux P."/>
            <person name="Hiltunen Thoren M."/>
            <person name="Johannesson H."/>
        </authorList>
    </citation>
    <scope>NUCLEOTIDE SEQUENCE</scope>
    <source>
        <strain evidence="2">PSN243</strain>
    </source>
</reference>
<comment type="caution">
    <text evidence="2">The sequence shown here is derived from an EMBL/GenBank/DDBJ whole genome shotgun (WGS) entry which is preliminary data.</text>
</comment>